<comment type="caution">
    <text evidence="4">The sequence shown here is derived from an EMBL/GenBank/DDBJ whole genome shotgun (WGS) entry which is preliminary data.</text>
</comment>
<dbReference type="Proteomes" id="UP000033393">
    <property type="component" value="Unassembled WGS sequence"/>
</dbReference>
<dbReference type="PROSITE" id="PS00061">
    <property type="entry name" value="ADH_SHORT"/>
    <property type="match status" value="1"/>
</dbReference>
<dbReference type="PANTHER" id="PTHR44169">
    <property type="entry name" value="NADPH-DEPENDENT 1-ACYLDIHYDROXYACETONE PHOSPHATE REDUCTASE"/>
    <property type="match status" value="1"/>
</dbReference>
<sequence>MKIEGSVALVTGANRGIGNAIALALLENGAAKVYAGARKPETITDPRLTPVKLDVTNPDDIAAVAGLAQDVRIVVNNAGMGGGEAQLLSGPLSVAREVMETNLFGPWEIARAFAPMLAGGALVNVLSVSSWWAMASAPAYSASKAAAWSLTNALRVGLPETLVVGVHSGFVDTEFSAWTSAPKITAADLAAQTVKALLENRIEVLADEFTTETRAALSGDLDALQAVKPY</sequence>
<evidence type="ECO:0000313" key="5">
    <source>
        <dbReference type="Proteomes" id="UP000033393"/>
    </source>
</evidence>
<protein>
    <submittedName>
        <fullName evidence="4">Short-chain dehydrogenase</fullName>
    </submittedName>
</protein>
<dbReference type="EMBL" id="JYJG01000204">
    <property type="protein sequence ID" value="KJK45610.1"/>
    <property type="molecule type" value="Genomic_DNA"/>
</dbReference>
<evidence type="ECO:0000256" key="1">
    <source>
        <dbReference type="ARBA" id="ARBA00006484"/>
    </source>
</evidence>
<dbReference type="RefSeq" id="WP_045314188.1">
    <property type="nucleotide sequence ID" value="NZ_JYJG01000204.1"/>
</dbReference>
<organism evidence="4 5">
    <name type="scientific">Lentzea aerocolonigenes</name>
    <name type="common">Lechevalieria aerocolonigenes</name>
    <name type="synonym">Saccharothrix aerocolonigenes</name>
    <dbReference type="NCBI Taxonomy" id="68170"/>
    <lineage>
        <taxon>Bacteria</taxon>
        <taxon>Bacillati</taxon>
        <taxon>Actinomycetota</taxon>
        <taxon>Actinomycetes</taxon>
        <taxon>Pseudonocardiales</taxon>
        <taxon>Pseudonocardiaceae</taxon>
        <taxon>Lentzea</taxon>
    </lineage>
</organism>
<dbReference type="PANTHER" id="PTHR44169:SF6">
    <property type="entry name" value="NADPH-DEPENDENT 1-ACYLDIHYDROXYACETONE PHOSPHATE REDUCTASE"/>
    <property type="match status" value="1"/>
</dbReference>
<dbReference type="SUPFAM" id="SSF51735">
    <property type="entry name" value="NAD(P)-binding Rossmann-fold domains"/>
    <property type="match status" value="1"/>
</dbReference>
<dbReference type="InterPro" id="IPR002347">
    <property type="entry name" value="SDR_fam"/>
</dbReference>
<dbReference type="OrthoDB" id="3212478at2"/>
<accession>A0A0F0GQM1</accession>
<dbReference type="AlphaFoldDB" id="A0A0F0GQM1"/>
<proteinExistence type="inferred from homology"/>
<keyword evidence="2" id="KW-0560">Oxidoreductase</keyword>
<dbReference type="InterPro" id="IPR036291">
    <property type="entry name" value="NAD(P)-bd_dom_sf"/>
</dbReference>
<evidence type="ECO:0000256" key="3">
    <source>
        <dbReference type="RuleBase" id="RU000363"/>
    </source>
</evidence>
<dbReference type="PATRIC" id="fig|68170.10.peg.6388"/>
<reference evidence="4 5" key="1">
    <citation type="submission" date="2015-02" db="EMBL/GenBank/DDBJ databases">
        <authorList>
            <person name="Ju K.-S."/>
            <person name="Doroghazi J.R."/>
            <person name="Metcalf W."/>
        </authorList>
    </citation>
    <scope>NUCLEOTIDE SEQUENCE [LARGE SCALE GENOMIC DNA]</scope>
    <source>
        <strain evidence="4 5">NRRL B-16140</strain>
    </source>
</reference>
<dbReference type="InterPro" id="IPR020904">
    <property type="entry name" value="Sc_DH/Rdtase_CS"/>
</dbReference>
<dbReference type="GO" id="GO:0016491">
    <property type="term" value="F:oxidoreductase activity"/>
    <property type="evidence" value="ECO:0007669"/>
    <property type="project" value="UniProtKB-KW"/>
</dbReference>
<dbReference type="PRINTS" id="PR00081">
    <property type="entry name" value="GDHRDH"/>
</dbReference>
<evidence type="ECO:0000256" key="2">
    <source>
        <dbReference type="ARBA" id="ARBA00023002"/>
    </source>
</evidence>
<comment type="similarity">
    <text evidence="1 3">Belongs to the short-chain dehydrogenases/reductases (SDR) family.</text>
</comment>
<evidence type="ECO:0000313" key="4">
    <source>
        <dbReference type="EMBL" id="KJK45610.1"/>
    </source>
</evidence>
<name>A0A0F0GQM1_LENAE</name>
<keyword evidence="5" id="KW-1185">Reference proteome</keyword>
<dbReference type="Gene3D" id="3.40.50.720">
    <property type="entry name" value="NAD(P)-binding Rossmann-like Domain"/>
    <property type="match status" value="1"/>
</dbReference>
<gene>
    <name evidence="4" type="ORF">UK23_25635</name>
</gene>
<dbReference type="Pfam" id="PF00106">
    <property type="entry name" value="adh_short"/>
    <property type="match status" value="1"/>
</dbReference>
<dbReference type="PRINTS" id="PR00080">
    <property type="entry name" value="SDRFAMILY"/>
</dbReference>